<feature type="transmembrane region" description="Helical" evidence="9">
    <location>
        <begin position="139"/>
        <end position="162"/>
    </location>
</feature>
<accession>A0ABV3X5U6</accession>
<evidence type="ECO:0000256" key="5">
    <source>
        <dbReference type="ARBA" id="ARBA00022519"/>
    </source>
</evidence>
<comment type="subcellular location">
    <subcellularLocation>
        <location evidence="1">Cell inner membrane</location>
        <topology evidence="1">Multi-pass membrane protein</topology>
    </subcellularLocation>
</comment>
<dbReference type="Proteomes" id="UP001559623">
    <property type="component" value="Unassembled WGS sequence"/>
</dbReference>
<evidence type="ECO:0000256" key="1">
    <source>
        <dbReference type="ARBA" id="ARBA00004429"/>
    </source>
</evidence>
<organism evidence="10 11">
    <name type="scientific">Selenomonas sputigena</name>
    <dbReference type="NCBI Taxonomy" id="69823"/>
    <lineage>
        <taxon>Bacteria</taxon>
        <taxon>Bacillati</taxon>
        <taxon>Bacillota</taxon>
        <taxon>Negativicutes</taxon>
        <taxon>Selenomonadales</taxon>
        <taxon>Selenomonadaceae</taxon>
        <taxon>Selenomonas</taxon>
    </lineage>
</organism>
<keyword evidence="8 9" id="KW-0472">Membrane</keyword>
<dbReference type="NCBIfam" id="TIGR00770">
    <property type="entry name" value="Dcu"/>
    <property type="match status" value="1"/>
</dbReference>
<name>A0ABV3X5U6_9FIRM</name>
<keyword evidence="3" id="KW-0813">Transport</keyword>
<feature type="transmembrane region" description="Helical" evidence="9">
    <location>
        <begin position="168"/>
        <end position="189"/>
    </location>
</feature>
<feature type="transmembrane region" description="Helical" evidence="9">
    <location>
        <begin position="6"/>
        <end position="39"/>
    </location>
</feature>
<evidence type="ECO:0000256" key="8">
    <source>
        <dbReference type="ARBA" id="ARBA00023136"/>
    </source>
</evidence>
<keyword evidence="11" id="KW-1185">Reference proteome</keyword>
<keyword evidence="5" id="KW-0997">Cell inner membrane</keyword>
<feature type="transmembrane region" description="Helical" evidence="9">
    <location>
        <begin position="302"/>
        <end position="324"/>
    </location>
</feature>
<comment type="similarity">
    <text evidence="2">Belongs to the DcuA/DcuB transporter (TC 2.A.13.1) family.</text>
</comment>
<dbReference type="RefSeq" id="WP_368846887.1">
    <property type="nucleotide sequence ID" value="NZ_CP194411.1"/>
</dbReference>
<dbReference type="PANTHER" id="PTHR36106:SF3">
    <property type="entry name" value="ANAEROBIC C4-DICARBOXYLATE TRANSPORTER DCUB"/>
    <property type="match status" value="1"/>
</dbReference>
<feature type="transmembrane region" description="Helical" evidence="9">
    <location>
        <begin position="232"/>
        <end position="251"/>
    </location>
</feature>
<comment type="caution">
    <text evidence="10">The sequence shown here is derived from an EMBL/GenBank/DDBJ whole genome shotgun (WGS) entry which is preliminary data.</text>
</comment>
<dbReference type="PANTHER" id="PTHR36106">
    <property type="entry name" value="ANAEROBIC C4-DICARBOXYLATE TRANSPORTER DCUB"/>
    <property type="match status" value="1"/>
</dbReference>
<dbReference type="NCBIfam" id="NF006927">
    <property type="entry name" value="PRK09412.1"/>
    <property type="match status" value="1"/>
</dbReference>
<feature type="transmembrane region" description="Helical" evidence="9">
    <location>
        <begin position="344"/>
        <end position="367"/>
    </location>
</feature>
<evidence type="ECO:0000256" key="7">
    <source>
        <dbReference type="ARBA" id="ARBA00022989"/>
    </source>
</evidence>
<keyword evidence="4" id="KW-1003">Cell membrane</keyword>
<dbReference type="InterPro" id="IPR004668">
    <property type="entry name" value="Anaer_Dcu_memb_transpt"/>
</dbReference>
<feature type="transmembrane region" description="Helical" evidence="9">
    <location>
        <begin position="95"/>
        <end position="118"/>
    </location>
</feature>
<gene>
    <name evidence="10" type="ORF">QCO44_05845</name>
</gene>
<sequence length="446" mass="48330">MELFLGFLVMLACLIFGVHHGGIGLAVISGIGLVVYTFVFGYQPGVPPISVMLTILAVVTCAGFLQTSGGLTVMLKYAEKFLRNNPKQVTIFAPITTWFLTVLCGTGHVVYTMFPIIYDVAIKQGIRPERPMAVSSVAAQMGICGSPVSVAVVSIIAFMAQAGHQVSVLQILGVTIPATLTGVICAALWSYRRGKDLDKDAEFQEFIKNPKNREYVYGEAESLQGETLPRSYYHAMFIFFFGILVIAVLGNDPELLPHFADKAGVLQPLDMTEVIQMIMLLIAASILIFCKVKAKEVGNSQVFRSGMVALLSVYGVAWMANTFFSAHMAFLKEVLGEAVTAYPWAYAIIAFFTSKLVNSQAAAIAIVVPMALNVGVDPVLIMSFISACYGYFFLPTYPSDLACIGFDRSGTTRIGKYLLNHSFMIPGLIGVTSGCCMGYVVAHLIF</sequence>
<keyword evidence="6 9" id="KW-0812">Transmembrane</keyword>
<feature type="transmembrane region" description="Helical" evidence="9">
    <location>
        <begin position="51"/>
        <end position="75"/>
    </location>
</feature>
<evidence type="ECO:0000256" key="2">
    <source>
        <dbReference type="ARBA" id="ARBA00006413"/>
    </source>
</evidence>
<evidence type="ECO:0000313" key="11">
    <source>
        <dbReference type="Proteomes" id="UP001559623"/>
    </source>
</evidence>
<feature type="transmembrane region" description="Helical" evidence="9">
    <location>
        <begin position="423"/>
        <end position="445"/>
    </location>
</feature>
<protein>
    <submittedName>
        <fullName evidence="10">Anaerobic C4-dicarboxylate transporter</fullName>
    </submittedName>
</protein>
<dbReference type="Pfam" id="PF03605">
    <property type="entry name" value="DcuA_DcuB"/>
    <property type="match status" value="1"/>
</dbReference>
<evidence type="ECO:0000313" key="10">
    <source>
        <dbReference type="EMBL" id="MEX5285160.1"/>
    </source>
</evidence>
<feature type="transmembrane region" description="Helical" evidence="9">
    <location>
        <begin position="271"/>
        <end position="290"/>
    </location>
</feature>
<dbReference type="EMBL" id="JARVLH010000003">
    <property type="protein sequence ID" value="MEX5285160.1"/>
    <property type="molecule type" value="Genomic_DNA"/>
</dbReference>
<evidence type="ECO:0000256" key="6">
    <source>
        <dbReference type="ARBA" id="ARBA00022692"/>
    </source>
</evidence>
<proteinExistence type="inferred from homology"/>
<dbReference type="PIRSF" id="PIRSF004539">
    <property type="entry name" value="C4-dicrbxl_trns"/>
    <property type="match status" value="1"/>
</dbReference>
<evidence type="ECO:0000256" key="4">
    <source>
        <dbReference type="ARBA" id="ARBA00022475"/>
    </source>
</evidence>
<feature type="transmembrane region" description="Helical" evidence="9">
    <location>
        <begin position="374"/>
        <end position="392"/>
    </location>
</feature>
<evidence type="ECO:0000256" key="3">
    <source>
        <dbReference type="ARBA" id="ARBA00022448"/>
    </source>
</evidence>
<keyword evidence="7 9" id="KW-1133">Transmembrane helix</keyword>
<dbReference type="NCBIfam" id="NF009136">
    <property type="entry name" value="PRK12489.1"/>
    <property type="match status" value="1"/>
</dbReference>
<reference evidence="10 11" key="1">
    <citation type="submission" date="2023-04" db="EMBL/GenBank/DDBJ databases">
        <title>Genome Sequence of Selenomonas sputigena ATCC 33150.</title>
        <authorList>
            <person name="Miller D.P."/>
            <person name="Anvari S."/>
            <person name="Polson S.W."/>
            <person name="Macdonald M."/>
            <person name="Mcdowell J.V."/>
        </authorList>
    </citation>
    <scope>NUCLEOTIDE SEQUENCE [LARGE SCALE GENOMIC DNA]</scope>
    <source>
        <strain evidence="10 11">ATCC 33150</strain>
    </source>
</reference>
<evidence type="ECO:0000256" key="9">
    <source>
        <dbReference type="SAM" id="Phobius"/>
    </source>
</evidence>